<dbReference type="AlphaFoldDB" id="A0A7S0ZK95"/>
<keyword evidence="3" id="KW-0808">Transferase</keyword>
<evidence type="ECO:0000256" key="2">
    <source>
        <dbReference type="ARBA" id="ARBA00002659"/>
    </source>
</evidence>
<keyword evidence="5" id="KW-0547">Nucleotide-binding</keyword>
<dbReference type="InterPro" id="IPR000023">
    <property type="entry name" value="Phosphofructokinase_dom"/>
</dbReference>
<dbReference type="InterPro" id="IPR022953">
    <property type="entry name" value="ATP_PFK"/>
</dbReference>
<evidence type="ECO:0000259" key="11">
    <source>
        <dbReference type="Pfam" id="PF00365"/>
    </source>
</evidence>
<dbReference type="GO" id="GO:0003872">
    <property type="term" value="F:6-phosphofructokinase activity"/>
    <property type="evidence" value="ECO:0007669"/>
    <property type="project" value="UniProtKB-EC"/>
</dbReference>
<protein>
    <recommendedName>
        <fullName evidence="11">Phosphofructokinase domain-containing protein</fullName>
    </recommendedName>
</protein>
<dbReference type="Gene3D" id="3.40.50.450">
    <property type="match status" value="1"/>
</dbReference>
<evidence type="ECO:0000256" key="4">
    <source>
        <dbReference type="ARBA" id="ARBA00022723"/>
    </source>
</evidence>
<keyword evidence="8" id="KW-0460">Magnesium</keyword>
<keyword evidence="6" id="KW-0418">Kinase</keyword>
<keyword evidence="9" id="KW-0324">Glycolysis</keyword>
<name>A0A7S0ZK95_9RHOD</name>
<evidence type="ECO:0000256" key="5">
    <source>
        <dbReference type="ARBA" id="ARBA00022741"/>
    </source>
</evidence>
<dbReference type="EMBL" id="HBFP01012095">
    <property type="protein sequence ID" value="CAD8824365.1"/>
    <property type="molecule type" value="Transcribed_RNA"/>
</dbReference>
<comment type="cofactor">
    <cofactor evidence="1">
        <name>Mg(2+)</name>
        <dbReference type="ChEBI" id="CHEBI:18420"/>
    </cofactor>
</comment>
<dbReference type="InterPro" id="IPR035966">
    <property type="entry name" value="PKF_sf"/>
</dbReference>
<evidence type="ECO:0000313" key="12">
    <source>
        <dbReference type="EMBL" id="CAD8824365.1"/>
    </source>
</evidence>
<sequence length="525" mass="57464">MADGDSVGFLCGFVCGGLFRLGSKSTKRIQSQNGPSRSLVCDRYPQRRKSLNILRCAIERDGGSAAADVARGEFVQVPSGPYCEIGREVKVPHISDYLDDLPTFPNPARGREEVNKHFVDDTDFVFHQCVVNAKKPRDMTMYLRAGAREEVYFQPDEVRAAIVSCGGICPGINTVIREIVACLWSEYGVRCIFGIPNGYRGFYSGNWRQLDPDTVSSIHKLGGSVLGSSRGGHDTMKIMDAIEVRGINMVYIIGGDGTIKGAKKIEEEARLRGLKLSVVSVPKTIDNDIPVIDRSFGFDTAVEEAQRAINAAVVETTSYPNGLAVVRLMGRNSGYIAMNATLSSRDVDVCLIPEESFALYGSGGLADFIQERLAKKDRCVIVVAEGAGQDILACAQDSVDISGNKVLRDIGLYLYNEFKTYFRKLGIEVNMKYIDPTYMVRAVPANAGDNLYCTMLSHMAVHGAFAGFTGFTVGPVNGFHVYIPISTIEGVQRKVDTADRLWLRLVSITGQPKFHSVEACDLVQN</sequence>
<evidence type="ECO:0000256" key="8">
    <source>
        <dbReference type="ARBA" id="ARBA00022842"/>
    </source>
</evidence>
<accession>A0A7S0ZK95</accession>
<evidence type="ECO:0000256" key="9">
    <source>
        <dbReference type="ARBA" id="ARBA00023152"/>
    </source>
</evidence>
<dbReference type="SUPFAM" id="SSF53784">
    <property type="entry name" value="Phosphofructokinase"/>
    <property type="match status" value="1"/>
</dbReference>
<comment type="function">
    <text evidence="2">Catalyzes the phosphorylation of D-fructose 6-phosphate to fructose 1,6-bisphosphate by ATP, the first committing step of glycolysis.</text>
</comment>
<evidence type="ECO:0000256" key="3">
    <source>
        <dbReference type="ARBA" id="ARBA00022679"/>
    </source>
</evidence>
<proteinExistence type="predicted"/>
<dbReference type="NCBIfam" id="NF005301">
    <property type="entry name" value="PRK06830.1"/>
    <property type="match status" value="1"/>
</dbReference>
<reference evidence="12" key="1">
    <citation type="submission" date="2021-01" db="EMBL/GenBank/DDBJ databases">
        <authorList>
            <person name="Corre E."/>
            <person name="Pelletier E."/>
            <person name="Niang G."/>
            <person name="Scheremetjew M."/>
            <person name="Finn R."/>
            <person name="Kale V."/>
            <person name="Holt S."/>
            <person name="Cochrane G."/>
            <person name="Meng A."/>
            <person name="Brown T."/>
            <person name="Cohen L."/>
        </authorList>
    </citation>
    <scope>NUCLEOTIDE SEQUENCE</scope>
    <source>
        <strain evidence="12">CCMP3278</strain>
    </source>
</reference>
<dbReference type="GO" id="GO:0046872">
    <property type="term" value="F:metal ion binding"/>
    <property type="evidence" value="ECO:0007669"/>
    <property type="project" value="UniProtKB-KW"/>
</dbReference>
<gene>
    <name evidence="12" type="ORF">TOLI1172_LOCUS8764</name>
</gene>
<dbReference type="Pfam" id="PF00365">
    <property type="entry name" value="PFK"/>
    <property type="match status" value="1"/>
</dbReference>
<dbReference type="GO" id="GO:0006002">
    <property type="term" value="P:fructose 6-phosphate metabolic process"/>
    <property type="evidence" value="ECO:0007669"/>
    <property type="project" value="InterPro"/>
</dbReference>
<dbReference type="InterPro" id="IPR050929">
    <property type="entry name" value="PFKA"/>
</dbReference>
<evidence type="ECO:0000256" key="10">
    <source>
        <dbReference type="ARBA" id="ARBA00048070"/>
    </source>
</evidence>
<dbReference type="GO" id="GO:0005737">
    <property type="term" value="C:cytoplasm"/>
    <property type="evidence" value="ECO:0007669"/>
    <property type="project" value="UniProtKB-ARBA"/>
</dbReference>
<organism evidence="12">
    <name type="scientific">Timspurckia oligopyrenoides</name>
    <dbReference type="NCBI Taxonomy" id="708627"/>
    <lineage>
        <taxon>Eukaryota</taxon>
        <taxon>Rhodophyta</taxon>
        <taxon>Bangiophyceae</taxon>
        <taxon>Porphyridiales</taxon>
        <taxon>Porphyridiaceae</taxon>
        <taxon>Timspurckia</taxon>
    </lineage>
</organism>
<dbReference type="PANTHER" id="PTHR45770">
    <property type="entry name" value="ATP-DEPENDENT 6-PHOSPHOFRUCTOKINASE 1"/>
    <property type="match status" value="1"/>
</dbReference>
<evidence type="ECO:0000256" key="7">
    <source>
        <dbReference type="ARBA" id="ARBA00022840"/>
    </source>
</evidence>
<dbReference type="GO" id="GO:0005524">
    <property type="term" value="F:ATP binding"/>
    <property type="evidence" value="ECO:0007669"/>
    <property type="project" value="UniProtKB-KW"/>
</dbReference>
<comment type="catalytic activity">
    <reaction evidence="10">
        <text>beta-D-fructose 6-phosphate + ATP = beta-D-fructose 1,6-bisphosphate + ADP + H(+)</text>
        <dbReference type="Rhea" id="RHEA:16109"/>
        <dbReference type="ChEBI" id="CHEBI:15378"/>
        <dbReference type="ChEBI" id="CHEBI:30616"/>
        <dbReference type="ChEBI" id="CHEBI:32966"/>
        <dbReference type="ChEBI" id="CHEBI:57634"/>
        <dbReference type="ChEBI" id="CHEBI:456216"/>
        <dbReference type="EC" id="2.7.1.11"/>
    </reaction>
</comment>
<dbReference type="UniPathway" id="UPA00109">
    <property type="reaction ID" value="UER00182"/>
</dbReference>
<evidence type="ECO:0000256" key="6">
    <source>
        <dbReference type="ARBA" id="ARBA00022777"/>
    </source>
</evidence>
<dbReference type="PRINTS" id="PR00476">
    <property type="entry name" value="PHFRCTKINASE"/>
</dbReference>
<dbReference type="FunFam" id="3.40.50.450:FF:000002">
    <property type="entry name" value="ATP-dependent 6-phosphofructokinase"/>
    <property type="match status" value="1"/>
</dbReference>
<keyword evidence="7" id="KW-0067">ATP-binding</keyword>
<feature type="domain" description="Phosphofructokinase" evidence="11">
    <location>
        <begin position="159"/>
        <end position="462"/>
    </location>
</feature>
<evidence type="ECO:0000256" key="1">
    <source>
        <dbReference type="ARBA" id="ARBA00001946"/>
    </source>
</evidence>
<keyword evidence="4" id="KW-0479">Metal-binding</keyword>